<sequence>MTGTEEIVTAPRNPGQLALLWDRTLWRLIVYIAGSVVLGAAAGLLWSAVTPRASYTVLEDLSASISERGQAEIVAADATFTFITALLGLLVGVLGWLMLHRRGWWVIVATLVAAIAASVMAWRFGVSVGPHDFVERLASAGAGDVVEVDLTLRSMSALLIAPFAAIIPIMLLSAFWPEAAGDQDEATVALD</sequence>
<dbReference type="RefSeq" id="WP_219084043.1">
    <property type="nucleotide sequence ID" value="NZ_CP079216.1"/>
</dbReference>
<dbReference type="Proteomes" id="UP000824504">
    <property type="component" value="Chromosome"/>
</dbReference>
<feature type="transmembrane region" description="Helical" evidence="1">
    <location>
        <begin position="28"/>
        <end position="49"/>
    </location>
</feature>
<evidence type="ECO:0000256" key="1">
    <source>
        <dbReference type="SAM" id="Phobius"/>
    </source>
</evidence>
<keyword evidence="1" id="KW-0472">Membrane</keyword>
<protein>
    <recommendedName>
        <fullName evidence="4">DUF2567 domain-containing protein</fullName>
    </recommendedName>
</protein>
<feature type="transmembrane region" description="Helical" evidence="1">
    <location>
        <begin position="104"/>
        <end position="124"/>
    </location>
</feature>
<reference evidence="2 3" key="1">
    <citation type="submission" date="2021-07" db="EMBL/GenBank/DDBJ databases">
        <title>complete genome sequencing of Tessaracoccus sp.J1M15.</title>
        <authorList>
            <person name="Bae J.-W."/>
            <person name="Kim D.-y."/>
        </authorList>
    </citation>
    <scope>NUCLEOTIDE SEQUENCE [LARGE SCALE GENOMIC DNA]</scope>
    <source>
        <strain evidence="2 3">J1M15</strain>
    </source>
</reference>
<keyword evidence="1" id="KW-0812">Transmembrane</keyword>
<evidence type="ECO:0008006" key="4">
    <source>
        <dbReference type="Google" id="ProtNLM"/>
    </source>
</evidence>
<keyword evidence="3" id="KW-1185">Reference proteome</keyword>
<accession>A0ABX8SNA0</accession>
<keyword evidence="1" id="KW-1133">Transmembrane helix</keyword>
<organism evidence="2 3">
    <name type="scientific">Tessaracoccus palaemonis</name>
    <dbReference type="NCBI Taxonomy" id="2829499"/>
    <lineage>
        <taxon>Bacteria</taxon>
        <taxon>Bacillati</taxon>
        <taxon>Actinomycetota</taxon>
        <taxon>Actinomycetes</taxon>
        <taxon>Propionibacteriales</taxon>
        <taxon>Propionibacteriaceae</taxon>
        <taxon>Tessaracoccus</taxon>
    </lineage>
</organism>
<feature type="transmembrane region" description="Helical" evidence="1">
    <location>
        <begin position="78"/>
        <end position="97"/>
    </location>
</feature>
<evidence type="ECO:0000313" key="3">
    <source>
        <dbReference type="Proteomes" id="UP000824504"/>
    </source>
</evidence>
<dbReference type="EMBL" id="CP079216">
    <property type="protein sequence ID" value="QXT64120.1"/>
    <property type="molecule type" value="Genomic_DNA"/>
</dbReference>
<feature type="transmembrane region" description="Helical" evidence="1">
    <location>
        <begin position="155"/>
        <end position="176"/>
    </location>
</feature>
<gene>
    <name evidence="2" type="ORF">KDB89_06620</name>
</gene>
<evidence type="ECO:0000313" key="2">
    <source>
        <dbReference type="EMBL" id="QXT64120.1"/>
    </source>
</evidence>
<proteinExistence type="predicted"/>
<name>A0ABX8SNA0_9ACTN</name>